<sequence length="105" mass="12040">LPSKHIHQWHDHSSVGPLTYLGFPLFSITAQHDVYLNHLVQTIRNSCDAHANRSLSVRGRATALNTLILSRLWHVLRVTAVLTRFFTQTKSVMPSFLCHRIFPKI</sequence>
<reference evidence="1 2" key="1">
    <citation type="journal article" date="2016" name="Proc. Natl. Acad. Sci. U.S.A.">
        <title>Lipid metabolic changes in an early divergent fungus govern the establishment of a mutualistic symbiosis with endobacteria.</title>
        <authorList>
            <person name="Lastovetsky O.A."/>
            <person name="Gaspar M.L."/>
            <person name="Mondo S.J."/>
            <person name="LaButti K.M."/>
            <person name="Sandor L."/>
            <person name="Grigoriev I.V."/>
            <person name="Henry S.A."/>
            <person name="Pawlowska T.E."/>
        </authorList>
    </citation>
    <scope>NUCLEOTIDE SEQUENCE [LARGE SCALE GENOMIC DNA]</scope>
    <source>
        <strain evidence="1 2">ATCC 11559</strain>
    </source>
</reference>
<evidence type="ECO:0000313" key="1">
    <source>
        <dbReference type="EMBL" id="ORE22962.1"/>
    </source>
</evidence>
<feature type="non-terminal residue" evidence="1">
    <location>
        <position position="1"/>
    </location>
</feature>
<protein>
    <submittedName>
        <fullName evidence="1">Uncharacterized protein</fullName>
    </submittedName>
</protein>
<gene>
    <name evidence="1" type="ORF">BCV71DRAFT_167443</name>
</gene>
<accession>A0A1X0SFB1</accession>
<organism evidence="1 2">
    <name type="scientific">Rhizopus microsporus</name>
    <dbReference type="NCBI Taxonomy" id="58291"/>
    <lineage>
        <taxon>Eukaryota</taxon>
        <taxon>Fungi</taxon>
        <taxon>Fungi incertae sedis</taxon>
        <taxon>Mucoromycota</taxon>
        <taxon>Mucoromycotina</taxon>
        <taxon>Mucoromycetes</taxon>
        <taxon>Mucorales</taxon>
        <taxon>Mucorineae</taxon>
        <taxon>Rhizopodaceae</taxon>
        <taxon>Rhizopus</taxon>
    </lineage>
</organism>
<name>A0A1X0SFB1_RHIZD</name>
<dbReference type="OMA" id="QRTNHIN"/>
<dbReference type="VEuPathDB" id="FungiDB:BCV72DRAFT_212631"/>
<dbReference type="Proteomes" id="UP000242381">
    <property type="component" value="Unassembled WGS sequence"/>
</dbReference>
<proteinExistence type="predicted"/>
<dbReference type="AlphaFoldDB" id="A0A1X0SFB1"/>
<evidence type="ECO:0000313" key="2">
    <source>
        <dbReference type="Proteomes" id="UP000242381"/>
    </source>
</evidence>
<feature type="non-terminal residue" evidence="1">
    <location>
        <position position="105"/>
    </location>
</feature>
<dbReference type="EMBL" id="KV921262">
    <property type="protein sequence ID" value="ORE22962.1"/>
    <property type="molecule type" value="Genomic_DNA"/>
</dbReference>